<dbReference type="RefSeq" id="WP_238189572.1">
    <property type="nucleotide sequence ID" value="NZ_BPQJ01000002.1"/>
</dbReference>
<evidence type="ECO:0000313" key="2">
    <source>
        <dbReference type="EMBL" id="GJD60531.1"/>
    </source>
</evidence>
<gene>
    <name evidence="2" type="ORF">MPEAHAMD_0669</name>
</gene>
<evidence type="ECO:0000256" key="1">
    <source>
        <dbReference type="SAM" id="MobiDB-lite"/>
    </source>
</evidence>
<dbReference type="EMBL" id="BPQJ01000002">
    <property type="protein sequence ID" value="GJD60531.1"/>
    <property type="molecule type" value="Genomic_DNA"/>
</dbReference>
<reference evidence="2" key="2">
    <citation type="submission" date="2021-08" db="EMBL/GenBank/DDBJ databases">
        <authorList>
            <person name="Tani A."/>
            <person name="Ola A."/>
            <person name="Ogura Y."/>
            <person name="Katsura K."/>
            <person name="Hayashi T."/>
        </authorList>
    </citation>
    <scope>NUCLEOTIDE SEQUENCE</scope>
    <source>
        <strain evidence="2">JCM 32048</strain>
    </source>
</reference>
<dbReference type="Proteomes" id="UP001055286">
    <property type="component" value="Unassembled WGS sequence"/>
</dbReference>
<evidence type="ECO:0000313" key="3">
    <source>
        <dbReference type="Proteomes" id="UP001055286"/>
    </source>
</evidence>
<protein>
    <submittedName>
        <fullName evidence="2">Uncharacterized protein</fullName>
    </submittedName>
</protein>
<comment type="caution">
    <text evidence="2">The sequence shown here is derived from an EMBL/GenBank/DDBJ whole genome shotgun (WGS) entry which is preliminary data.</text>
</comment>
<reference evidence="2" key="1">
    <citation type="journal article" date="2016" name="Front. Microbiol.">
        <title>Genome Sequence of the Piezophilic, Mesophilic Sulfate-Reducing Bacterium Desulfovibrio indicus J2T.</title>
        <authorList>
            <person name="Cao J."/>
            <person name="Maignien L."/>
            <person name="Shao Z."/>
            <person name="Alain K."/>
            <person name="Jebbar M."/>
        </authorList>
    </citation>
    <scope>NUCLEOTIDE SEQUENCE</scope>
    <source>
        <strain evidence="2">JCM 32048</strain>
    </source>
</reference>
<feature type="compositionally biased region" description="Basic and acidic residues" evidence="1">
    <location>
        <begin position="88"/>
        <end position="100"/>
    </location>
</feature>
<keyword evidence="3" id="KW-1185">Reference proteome</keyword>
<organism evidence="2 3">
    <name type="scientific">Methylobacterium frigidaeris</name>
    <dbReference type="NCBI Taxonomy" id="2038277"/>
    <lineage>
        <taxon>Bacteria</taxon>
        <taxon>Pseudomonadati</taxon>
        <taxon>Pseudomonadota</taxon>
        <taxon>Alphaproteobacteria</taxon>
        <taxon>Hyphomicrobiales</taxon>
        <taxon>Methylobacteriaceae</taxon>
        <taxon>Methylobacterium</taxon>
    </lineage>
</organism>
<dbReference type="AlphaFoldDB" id="A0AA37H801"/>
<feature type="region of interest" description="Disordered" evidence="1">
    <location>
        <begin position="14"/>
        <end position="100"/>
    </location>
</feature>
<sequence>MKLLKNITRNIHLLRSNRPATPGNDRDLPNKSSTILSENSHHGPNGSDTPRVGTGLPADHAETKQRRPDGAAARETPSLPADFSPQGYRDRNPEVRDLSDHEIRRHYGTIGKVSGLAYRPDQVAGFDPDHFRETHPAFAHADDAACQAAWQAQGGPEGDPGHQAAHLGRLGLSLRAYPAAFPWRFYTRLYPRTAAHRWAALAHFLREGFAETGDRLPTARTRRRS</sequence>
<proteinExistence type="predicted"/>
<name>A0AA37H801_9HYPH</name>
<accession>A0AA37H801</accession>
<feature type="compositionally biased region" description="Basic and acidic residues" evidence="1">
    <location>
        <begin position="59"/>
        <end position="69"/>
    </location>
</feature>